<dbReference type="GO" id="GO:0002143">
    <property type="term" value="P:tRNA wobble position uridine thiolation"/>
    <property type="evidence" value="ECO:0007669"/>
    <property type="project" value="InterPro"/>
</dbReference>
<dbReference type="InterPro" id="IPR027396">
    <property type="entry name" value="DsrEFH-like"/>
</dbReference>
<dbReference type="InterPro" id="IPR007215">
    <property type="entry name" value="Sulphur_relay_TusB/DsrH"/>
</dbReference>
<reference evidence="1 2" key="1">
    <citation type="submission" date="2019-10" db="EMBL/GenBank/DDBJ databases">
        <title>Vibrio sp. nov., isolated from Coralline algae surface.</title>
        <authorList>
            <person name="Geng Y."/>
            <person name="Zhang X."/>
        </authorList>
    </citation>
    <scope>NUCLEOTIDE SEQUENCE [LARGE SCALE GENOMIC DNA]</scope>
    <source>
        <strain evidence="1 2">SM1977</strain>
    </source>
</reference>
<dbReference type="PANTHER" id="PTHR37526:SF1">
    <property type="entry name" value="PROTEIN TUSB"/>
    <property type="match status" value="1"/>
</dbReference>
<dbReference type="RefSeq" id="WP_153447928.1">
    <property type="nucleotide sequence ID" value="NZ_CP045699.1"/>
</dbReference>
<name>A0A5Q0TFX3_9VIBR</name>
<gene>
    <name evidence="1" type="primary">dsrH</name>
    <name evidence="1" type="ORF">GFB47_10545</name>
</gene>
<dbReference type="AlphaFoldDB" id="A0A5Q0TFX3"/>
<dbReference type="GO" id="GO:1990228">
    <property type="term" value="C:sulfurtransferase complex"/>
    <property type="evidence" value="ECO:0007669"/>
    <property type="project" value="TreeGrafter"/>
</dbReference>
<dbReference type="Proteomes" id="UP000348942">
    <property type="component" value="Chromosome 1"/>
</dbReference>
<dbReference type="Pfam" id="PF04077">
    <property type="entry name" value="DsrH"/>
    <property type="match status" value="1"/>
</dbReference>
<dbReference type="NCBIfam" id="TIGR03011">
    <property type="entry name" value="sulf_tusB_dsrH"/>
    <property type="match status" value="1"/>
</dbReference>
<evidence type="ECO:0000313" key="2">
    <source>
        <dbReference type="Proteomes" id="UP000348942"/>
    </source>
</evidence>
<dbReference type="SUPFAM" id="SSF75169">
    <property type="entry name" value="DsrEFH-like"/>
    <property type="match status" value="1"/>
</dbReference>
<keyword evidence="1" id="KW-0808">Transferase</keyword>
<dbReference type="Gene3D" id="3.40.1260.10">
    <property type="entry name" value="DsrEFH-like"/>
    <property type="match status" value="1"/>
</dbReference>
<dbReference type="EMBL" id="CP045699">
    <property type="protein sequence ID" value="QGA65790.1"/>
    <property type="molecule type" value="Genomic_DNA"/>
</dbReference>
<sequence>MLHIVKNSPALAQASAYLMPDDVILLIEDAVYHAIEAKNDQSNKKDPKDPYLYLKQDLEARGLVLDCVDTCQAVDYYDFVLLSEQHQQSMTWE</sequence>
<evidence type="ECO:0000313" key="1">
    <source>
        <dbReference type="EMBL" id="QGA65790.1"/>
    </source>
</evidence>
<proteinExistence type="predicted"/>
<accession>A0A5Q0TFX3</accession>
<dbReference type="GO" id="GO:0016740">
    <property type="term" value="F:transferase activity"/>
    <property type="evidence" value="ECO:0007669"/>
    <property type="project" value="UniProtKB-KW"/>
</dbReference>
<protein>
    <submittedName>
        <fullName evidence="1">Sulfurtransferase complex subunit TusB</fullName>
    </submittedName>
</protein>
<organism evidence="1 2">
    <name type="scientific">Vibrio algicola</name>
    <dbReference type="NCBI Taxonomy" id="2662262"/>
    <lineage>
        <taxon>Bacteria</taxon>
        <taxon>Pseudomonadati</taxon>
        <taxon>Pseudomonadota</taxon>
        <taxon>Gammaproteobacteria</taxon>
        <taxon>Vibrionales</taxon>
        <taxon>Vibrionaceae</taxon>
        <taxon>Vibrio</taxon>
    </lineage>
</organism>
<dbReference type="PANTHER" id="PTHR37526">
    <property type="entry name" value="PROTEIN TUSB"/>
    <property type="match status" value="1"/>
</dbReference>
<keyword evidence="2" id="KW-1185">Reference proteome</keyword>